<gene>
    <name evidence="15" type="primary">TDEL0G01650</name>
    <name evidence="15" type="ORF">TDEL_0G01650</name>
</gene>
<feature type="compositionally biased region" description="Polar residues" evidence="13">
    <location>
        <begin position="40"/>
        <end position="76"/>
    </location>
</feature>
<dbReference type="GO" id="GO:0051664">
    <property type="term" value="P:nuclear pore localization"/>
    <property type="evidence" value="ECO:0007669"/>
    <property type="project" value="EnsemblFungi"/>
</dbReference>
<evidence type="ECO:0000256" key="12">
    <source>
        <dbReference type="ARBA" id="ARBA00023242"/>
    </source>
</evidence>
<evidence type="ECO:0000256" key="6">
    <source>
        <dbReference type="ARBA" id="ARBA00022737"/>
    </source>
</evidence>
<evidence type="ECO:0000256" key="3">
    <source>
        <dbReference type="ARBA" id="ARBA00004620"/>
    </source>
</evidence>
<dbReference type="MEROPS" id="S59.002"/>
<dbReference type="GO" id="GO:0036228">
    <property type="term" value="P:protein localization to nuclear inner membrane"/>
    <property type="evidence" value="ECO:0007669"/>
    <property type="project" value="EnsemblFungi"/>
</dbReference>
<evidence type="ECO:0000313" key="15">
    <source>
        <dbReference type="EMBL" id="CCE93532.1"/>
    </source>
</evidence>
<dbReference type="GO" id="GO:0044614">
    <property type="term" value="C:nuclear pore cytoplasmic filaments"/>
    <property type="evidence" value="ECO:0007669"/>
    <property type="project" value="TreeGrafter"/>
</dbReference>
<dbReference type="EMBL" id="HE616748">
    <property type="protein sequence ID" value="CCE93532.1"/>
    <property type="molecule type" value="Genomic_DNA"/>
</dbReference>
<evidence type="ECO:0000256" key="10">
    <source>
        <dbReference type="ARBA" id="ARBA00023010"/>
    </source>
</evidence>
<feature type="compositionally biased region" description="Low complexity" evidence="13">
    <location>
        <begin position="236"/>
        <end position="268"/>
    </location>
</feature>
<keyword evidence="12" id="KW-0539">Nucleus</keyword>
<keyword evidence="9" id="KW-0653">Protein transport</keyword>
<dbReference type="Pfam" id="PF12110">
    <property type="entry name" value="Nup96"/>
    <property type="match status" value="1"/>
</dbReference>
<dbReference type="InterPro" id="IPR021967">
    <property type="entry name" value="Nup98_C"/>
</dbReference>
<dbReference type="Gene3D" id="1.25.40.690">
    <property type="match status" value="1"/>
</dbReference>
<dbReference type="Pfam" id="PF04096">
    <property type="entry name" value="Nucleoporin2"/>
    <property type="match status" value="1"/>
</dbReference>
<evidence type="ECO:0000256" key="5">
    <source>
        <dbReference type="ARBA" id="ARBA00022448"/>
    </source>
</evidence>
<dbReference type="OrthoDB" id="3797628at2759"/>
<protein>
    <recommendedName>
        <fullName evidence="14">Peptidase S59 domain-containing protein</fullName>
    </recommendedName>
</protein>
<feature type="compositionally biased region" description="Polar residues" evidence="13">
    <location>
        <begin position="314"/>
        <end position="332"/>
    </location>
</feature>
<keyword evidence="7" id="KW-0068">Autocatalytic cleavage</keyword>
<evidence type="ECO:0000256" key="2">
    <source>
        <dbReference type="ARBA" id="ARBA00004567"/>
    </source>
</evidence>
<evidence type="ECO:0000256" key="4">
    <source>
        <dbReference type="ARBA" id="ARBA00008926"/>
    </source>
</evidence>
<dbReference type="GO" id="GO:0000781">
    <property type="term" value="C:chromosome, telomeric region"/>
    <property type="evidence" value="ECO:0007669"/>
    <property type="project" value="GOC"/>
</dbReference>
<feature type="region of interest" description="Disordered" evidence="13">
    <location>
        <begin position="165"/>
        <end position="200"/>
    </location>
</feature>
<keyword evidence="11" id="KW-0906">Nuclear pore complex</keyword>
<feature type="compositionally biased region" description="Polar residues" evidence="13">
    <location>
        <begin position="115"/>
        <end position="131"/>
    </location>
</feature>
<dbReference type="HOGENOM" id="CLU_005908_0_0_1"/>
<dbReference type="InterPro" id="IPR036903">
    <property type="entry name" value="Nup98_auto-Pept-S59_dom_sf"/>
</dbReference>
<dbReference type="PANTHER" id="PTHR23198">
    <property type="entry name" value="NUCLEOPORIN"/>
    <property type="match status" value="1"/>
</dbReference>
<dbReference type="GO" id="GO:0031080">
    <property type="term" value="C:nuclear pore outer ring"/>
    <property type="evidence" value="ECO:0007669"/>
    <property type="project" value="EnsemblFungi"/>
</dbReference>
<dbReference type="eggNOG" id="KOG0845">
    <property type="taxonomic scope" value="Eukaryota"/>
</dbReference>
<comment type="similarity">
    <text evidence="4">Belongs to the nucleoporin GLFG family.</text>
</comment>
<reference evidence="15 16" key="1">
    <citation type="journal article" date="2011" name="Proc. Natl. Acad. Sci. U.S.A.">
        <title>Evolutionary erosion of yeast sex chromosomes by mating-type switching accidents.</title>
        <authorList>
            <person name="Gordon J.L."/>
            <person name="Armisen D."/>
            <person name="Proux-Wera E."/>
            <person name="Oheigeartaigh S.S."/>
            <person name="Byrne K.P."/>
            <person name="Wolfe K.H."/>
        </authorList>
    </citation>
    <scope>NUCLEOTIDE SEQUENCE [LARGE SCALE GENOMIC DNA]</scope>
    <source>
        <strain evidence="16">ATCC 10662 / CBS 1146 / NBRC 0425 / NCYC 2629 / NRRL Y-866</strain>
    </source>
</reference>
<dbReference type="GO" id="GO:0006607">
    <property type="term" value="P:NLS-bearing protein import into nucleus"/>
    <property type="evidence" value="ECO:0007669"/>
    <property type="project" value="EnsemblFungi"/>
</dbReference>
<keyword evidence="6" id="KW-0677">Repeat</keyword>
<evidence type="ECO:0000256" key="13">
    <source>
        <dbReference type="SAM" id="MobiDB-lite"/>
    </source>
</evidence>
<sequence length="1318" mass="144604">MFSKNTNGASLFNNANTSTPTSTPTPANNTLQKPLKGNSIFGNTDSGAAVSTPSPSGSLFGSNNNATNTQTGSNNLFGTQSNGGTTGSTSGTSKTSGFSFGQNSATTGGGGLFGRSNSAGQPSSNSIGNNASNLSKGTNLFGAASTGQNSGGLFSAGNSSNATGLFGNQQSSVQPQGNRLFSSNVSSLSQSTNNVTQMNPDPYGINITNMPISVSKMPASLTAPSKDTRPRLDGPTGSTGSTASSLTSSNRRNYSVSSNSVGPLSSLPATSQSSLMNKLSSRLKSTSNVLTTQGIFSPSQDRQWASQEHGASVKKSTSDLASSTSGHNSLISSESFTPFSLQKADISDMRKLKIDPNRSTVKKLKLLSGKAVETKSHDEGQKGPESITSIEKKLVQNDDVNHVSKAETLANGNKLSSHEDEHDEVLEKQDFETDASGYWCSPPPEQLVTLSPKELAAVPNFLIGRRGYGCITFDYDVDLTSFTEDLKNQLFGNAVVFNPNKTVEVYPDESHKPSIGCGLNVPATITLENVYPVDKKTKRQLKEGCNFDEVQVLVRRLKAMRSMDFVSYNPFGGVWTFKVKHFSIWGLTNEEDAEVDEQELESRRTKSSADQHFTIPRQGRQLAQSKADSHNFIPGGFEFVKSNITAADITQNDLIDLQQANQVDMNAVLDACVDDDSLIDEKPYEPDVRESDFEGMEVEPSFSISNNWVEQLKLAGSNLRSVFADTYESTRSDDNAIELLFADFNDNVMMEKKIEKERRLVNFNFARFSSTCSLLMKAADRKIGVKNHILPSTALNNISIMDALFSKHLSVSTITERQAMNYPQVTENSLQFKDVANLCETSHPEYTLWELCSVLFDAIALPHEVNDTTVQETLLKNERHRLLCSWIVERVKDEIDGKIQATTDALDLIFLHLLKNDIPNASKIAIKSQNGHLAILIASLGSNDPRVRFLATQELERWGTGGQRVDPSISRVYQLLTGNGIEASHLAKMAGMQDISWLALLGANLYYGKIDELSLEGLISIATKTIAPVEDDYKSIIFKLYSAQNSADNILLQEIKRTTSVLDHSFLWYFAQIMRFNKLDNLSDYVCDKLTCDFIGQLRLAQLYKEGLFAACFITNDFAAKQQIDSIVYHEISHFSSGPNEVILEKLKVPSSLIFKAKALRDKYENDHLSEAQNLLKAHAFEEAEKVIVTYVGPRLIISGIKENRNDLVLLRSLLSKFPISEMQTWSKGLAVYDNYLKLKFDSTGSNEVLNPLISGLRTLFDANKGHTEILVCCNIISQEIILRVQNTHQNLDNAQKQKLLKLPLGQPERVYLKGCWT</sequence>
<dbReference type="FunFam" id="3.30.1610.10:FF:000003">
    <property type="entry name" value="Nucleoporin SONB, putative"/>
    <property type="match status" value="1"/>
</dbReference>
<feature type="region of interest" description="Disordered" evidence="13">
    <location>
        <begin position="219"/>
        <end position="271"/>
    </location>
</feature>
<evidence type="ECO:0000256" key="11">
    <source>
        <dbReference type="ARBA" id="ARBA00023132"/>
    </source>
</evidence>
<dbReference type="InParanoid" id="G8ZYQ7"/>
<dbReference type="InterPro" id="IPR037665">
    <property type="entry name" value="Nucleoporin_S59-like"/>
</dbReference>
<dbReference type="GO" id="GO:0000973">
    <property type="term" value="P:post-transcriptional tethering of RNA polymerase II gene DNA at nuclear periphery"/>
    <property type="evidence" value="ECO:0007669"/>
    <property type="project" value="EnsemblFungi"/>
</dbReference>
<dbReference type="GO" id="GO:0008139">
    <property type="term" value="F:nuclear localization sequence binding"/>
    <property type="evidence" value="ECO:0007669"/>
    <property type="project" value="TreeGrafter"/>
</dbReference>
<keyword evidence="10" id="KW-0811">Translocation</keyword>
<dbReference type="Proteomes" id="UP000005627">
    <property type="component" value="Chromosome 7"/>
</dbReference>
<feature type="domain" description="Peptidase S59" evidence="14">
    <location>
        <begin position="435"/>
        <end position="582"/>
    </location>
</feature>
<comment type="subcellular location">
    <subcellularLocation>
        <location evidence="1">Nucleus membrane</location>
        <topology evidence="1">Peripheral membrane protein</topology>
        <orientation evidence="1">Cytoplasmic side</orientation>
    </subcellularLocation>
    <subcellularLocation>
        <location evidence="3">Nucleus membrane</location>
        <topology evidence="3">Peripheral membrane protein</topology>
        <orientation evidence="3">Nucleoplasmic side</orientation>
    </subcellularLocation>
    <subcellularLocation>
        <location evidence="2">Nucleus</location>
        <location evidence="2">Nuclear pore complex</location>
    </subcellularLocation>
</comment>
<dbReference type="SUPFAM" id="SSF82215">
    <property type="entry name" value="C-terminal autoproteolytic domain of nucleoporin nup98"/>
    <property type="match status" value="1"/>
</dbReference>
<dbReference type="GO" id="GO:0034398">
    <property type="term" value="P:telomere tethering at nuclear periphery"/>
    <property type="evidence" value="ECO:0007669"/>
    <property type="project" value="EnsemblFungi"/>
</dbReference>
<dbReference type="GO" id="GO:0031509">
    <property type="term" value="P:subtelomeric heterochromatin formation"/>
    <property type="evidence" value="ECO:0007669"/>
    <property type="project" value="EnsemblFungi"/>
</dbReference>
<dbReference type="PROSITE" id="PS51434">
    <property type="entry name" value="NUP_C"/>
    <property type="match status" value="1"/>
</dbReference>
<dbReference type="GO" id="GO:0016973">
    <property type="term" value="P:poly(A)+ mRNA export from nucleus"/>
    <property type="evidence" value="ECO:0007669"/>
    <property type="project" value="EnsemblFungi"/>
</dbReference>
<feature type="compositionally biased region" description="Polar residues" evidence="13">
    <location>
        <begin position="1"/>
        <end position="12"/>
    </location>
</feature>
<name>G8ZYQ7_TORDE</name>
<dbReference type="STRING" id="1076872.G8ZYQ7"/>
<evidence type="ECO:0000256" key="9">
    <source>
        <dbReference type="ARBA" id="ARBA00022927"/>
    </source>
</evidence>
<feature type="compositionally biased region" description="Polar residues" evidence="13">
    <location>
        <begin position="165"/>
        <end position="181"/>
    </location>
</feature>
<dbReference type="FunCoup" id="G8ZYQ7">
    <property type="interactions" value="837"/>
</dbReference>
<dbReference type="RefSeq" id="XP_003682743.1">
    <property type="nucleotide sequence ID" value="XM_003682695.1"/>
</dbReference>
<feature type="compositionally biased region" description="Low complexity" evidence="13">
    <location>
        <begin position="13"/>
        <end position="30"/>
    </location>
</feature>
<dbReference type="GO" id="GO:0017056">
    <property type="term" value="F:structural constituent of nuclear pore"/>
    <property type="evidence" value="ECO:0007669"/>
    <property type="project" value="EnsemblFungi"/>
</dbReference>
<feature type="region of interest" description="Disordered" evidence="13">
    <location>
        <begin position="299"/>
        <end position="332"/>
    </location>
</feature>
<evidence type="ECO:0000256" key="7">
    <source>
        <dbReference type="ARBA" id="ARBA00022813"/>
    </source>
</evidence>
<dbReference type="KEGG" id="tdl:TDEL_0G01650"/>
<keyword evidence="5" id="KW-0813">Transport</keyword>
<dbReference type="InterPro" id="IPR007230">
    <property type="entry name" value="Nup98_auto-Pept-S59_dom"/>
</dbReference>
<feature type="compositionally biased region" description="Low complexity" evidence="13">
    <location>
        <begin position="182"/>
        <end position="197"/>
    </location>
</feature>
<dbReference type="GO" id="GO:0003723">
    <property type="term" value="F:RNA binding"/>
    <property type="evidence" value="ECO:0007669"/>
    <property type="project" value="EnsemblFungi"/>
</dbReference>
<evidence type="ECO:0000259" key="14">
    <source>
        <dbReference type="PROSITE" id="PS51434"/>
    </source>
</evidence>
<feature type="region of interest" description="Disordered" evidence="13">
    <location>
        <begin position="1"/>
        <end position="131"/>
    </location>
</feature>
<dbReference type="Gene3D" id="6.20.50.170">
    <property type="match status" value="1"/>
</dbReference>
<keyword evidence="8" id="KW-0509">mRNA transport</keyword>
<evidence type="ECO:0000256" key="8">
    <source>
        <dbReference type="ARBA" id="ARBA00022816"/>
    </source>
</evidence>
<dbReference type="PANTHER" id="PTHR23198:SF6">
    <property type="entry name" value="NUCLEAR PORE COMPLEX PROTEIN NUP98-NUP96"/>
    <property type="match status" value="1"/>
</dbReference>
<dbReference type="GO" id="GO:0044613">
    <property type="term" value="C:nuclear pore central transport channel"/>
    <property type="evidence" value="ECO:0007669"/>
    <property type="project" value="EnsemblFungi"/>
</dbReference>
<dbReference type="GeneID" id="11504669"/>
<dbReference type="GO" id="GO:0006302">
    <property type="term" value="P:double-strand break repair"/>
    <property type="evidence" value="ECO:0007669"/>
    <property type="project" value="EnsemblFungi"/>
</dbReference>
<dbReference type="GO" id="GO:0046822">
    <property type="term" value="P:regulation of nucleocytoplasmic transport"/>
    <property type="evidence" value="ECO:0007669"/>
    <property type="project" value="EnsemblFungi"/>
</dbReference>
<evidence type="ECO:0000313" key="16">
    <source>
        <dbReference type="Proteomes" id="UP000005627"/>
    </source>
</evidence>
<dbReference type="GO" id="GO:0045893">
    <property type="term" value="P:positive regulation of DNA-templated transcription"/>
    <property type="evidence" value="ECO:0007669"/>
    <property type="project" value="EnsemblFungi"/>
</dbReference>
<keyword evidence="16" id="KW-1185">Reference proteome</keyword>
<accession>G8ZYQ7</accession>
<dbReference type="GO" id="GO:0031965">
    <property type="term" value="C:nuclear membrane"/>
    <property type="evidence" value="ECO:0007669"/>
    <property type="project" value="UniProtKB-SubCell"/>
</dbReference>
<dbReference type="Gene3D" id="3.30.1610.10">
    <property type="entry name" value="Peptidase S59, nucleoporin"/>
    <property type="match status" value="1"/>
</dbReference>
<evidence type="ECO:0000256" key="1">
    <source>
        <dbReference type="ARBA" id="ARBA00004335"/>
    </source>
</evidence>
<dbReference type="GO" id="GO:0006409">
    <property type="term" value="P:tRNA export from nucleus"/>
    <property type="evidence" value="ECO:0007669"/>
    <property type="project" value="EnsemblFungi"/>
</dbReference>
<organism evidence="15 16">
    <name type="scientific">Torulaspora delbrueckii</name>
    <name type="common">Yeast</name>
    <name type="synonym">Candida colliculosa</name>
    <dbReference type="NCBI Taxonomy" id="4950"/>
    <lineage>
        <taxon>Eukaryota</taxon>
        <taxon>Fungi</taxon>
        <taxon>Dikarya</taxon>
        <taxon>Ascomycota</taxon>
        <taxon>Saccharomycotina</taxon>
        <taxon>Saccharomycetes</taxon>
        <taxon>Saccharomycetales</taxon>
        <taxon>Saccharomycetaceae</taxon>
        <taxon>Torulaspora</taxon>
    </lineage>
</organism>
<proteinExistence type="inferred from homology"/>
<feature type="compositionally biased region" description="Low complexity" evidence="13">
    <location>
        <begin position="77"/>
        <end position="101"/>
    </location>
</feature>